<evidence type="ECO:0000313" key="3">
    <source>
        <dbReference type="Proteomes" id="UP000003288"/>
    </source>
</evidence>
<feature type="transmembrane region" description="Helical" evidence="1">
    <location>
        <begin position="29"/>
        <end position="52"/>
    </location>
</feature>
<protein>
    <submittedName>
        <fullName evidence="2">Uncharacterized protein</fullName>
    </submittedName>
</protein>
<sequence length="60" mass="6832">MSIMLIINLVILASVVGYFAYRLGHNPWVFFGISIILSPIVGSLLLAIWDYYKNFIKGNR</sequence>
<accession>A0AAI9AIQ0</accession>
<dbReference type="Proteomes" id="UP000003288">
    <property type="component" value="Unassembled WGS sequence"/>
</dbReference>
<dbReference type="EMBL" id="ABCJ01000001">
    <property type="protein sequence ID" value="EDM24232.1"/>
    <property type="molecule type" value="Genomic_DNA"/>
</dbReference>
<feature type="transmembrane region" description="Helical" evidence="1">
    <location>
        <begin position="5"/>
        <end position="23"/>
    </location>
</feature>
<evidence type="ECO:0000313" key="2">
    <source>
        <dbReference type="EMBL" id="EDM24232.1"/>
    </source>
</evidence>
<comment type="caution">
    <text evidence="2">The sequence shown here is derived from an EMBL/GenBank/DDBJ whole genome shotgun (WGS) entry which is preliminary data.</text>
</comment>
<dbReference type="RefSeq" id="WP_007472973.1">
    <property type="nucleotide sequence ID" value="NZ_ABCJ01000001.1"/>
</dbReference>
<reference evidence="2 3" key="1">
    <citation type="journal article" date="2011" name="Stand. Genomic Sci.">
        <title>Draft genome sequence of Caminibacter mediatlanticus strain TB-2, an epsilonproteobacterium isolated from a deep-sea hydrothermal vent.</title>
        <authorList>
            <person name="Giovannelli D."/>
            <person name="Ferriera S."/>
            <person name="Johnson J."/>
            <person name="Kravitz S."/>
            <person name="Perez-Rodriguez I."/>
            <person name="Ricci J."/>
            <person name="O'Brien C."/>
            <person name="Voordeckers J.W."/>
            <person name="Bini E."/>
            <person name="Vetriani C."/>
        </authorList>
    </citation>
    <scope>NUCLEOTIDE SEQUENCE [LARGE SCALE GENOMIC DNA]</scope>
    <source>
        <strain evidence="2 3">TB-2</strain>
    </source>
</reference>
<organism evidence="2 3">
    <name type="scientific">Caminibacter mediatlanticus TB-2</name>
    <dbReference type="NCBI Taxonomy" id="391592"/>
    <lineage>
        <taxon>Bacteria</taxon>
        <taxon>Pseudomonadati</taxon>
        <taxon>Campylobacterota</taxon>
        <taxon>Epsilonproteobacteria</taxon>
        <taxon>Nautiliales</taxon>
        <taxon>Nautiliaceae</taxon>
        <taxon>Caminibacter</taxon>
    </lineage>
</organism>
<evidence type="ECO:0000256" key="1">
    <source>
        <dbReference type="SAM" id="Phobius"/>
    </source>
</evidence>
<keyword evidence="1" id="KW-0812">Transmembrane</keyword>
<keyword evidence="1" id="KW-0472">Membrane</keyword>
<dbReference type="AlphaFoldDB" id="A0AAI9AIQ0"/>
<name>A0AAI9AIQ0_9BACT</name>
<proteinExistence type="predicted"/>
<keyword evidence="1" id="KW-1133">Transmembrane helix</keyword>
<gene>
    <name evidence="2" type="ORF">CMTB2_01913</name>
</gene>